<dbReference type="InterPro" id="IPR000182">
    <property type="entry name" value="GNAT_dom"/>
</dbReference>
<evidence type="ECO:0000259" key="3">
    <source>
        <dbReference type="PROSITE" id="PS51186"/>
    </source>
</evidence>
<dbReference type="SUPFAM" id="SSF55729">
    <property type="entry name" value="Acyl-CoA N-acyltransferases (Nat)"/>
    <property type="match status" value="1"/>
</dbReference>
<dbReference type="GO" id="GO:0008080">
    <property type="term" value="F:N-acetyltransferase activity"/>
    <property type="evidence" value="ECO:0007669"/>
    <property type="project" value="InterPro"/>
</dbReference>
<dbReference type="Pfam" id="PF00583">
    <property type="entry name" value="Acetyltransf_1"/>
    <property type="match status" value="1"/>
</dbReference>
<dbReference type="PROSITE" id="PS51186">
    <property type="entry name" value="GNAT"/>
    <property type="match status" value="1"/>
</dbReference>
<gene>
    <name evidence="4" type="ORF">SAMN04488099_10123</name>
</gene>
<accession>A0A1H7EUK3</accession>
<sequence length="161" mass="18773">MENRKVRVRLYQTDEELGHDFYRLAEEAFAYGSPWTEEQYEQTVARSDLTFFIAEIEDRPVGYVGGKIILDEAEVYSIAVEPASQNQKVASQLIEAYKTHCRANGVKILFLEVRESNLTARTFYAAHQFKEISMRKGYYNEPEEDAIIMLCEIRKKEKDDK</sequence>
<name>A0A1H7EUK3_9LACT</name>
<dbReference type="STRING" id="426702.SAMN04488099_10123"/>
<dbReference type="PANTHER" id="PTHR43877:SF2">
    <property type="entry name" value="AMINOALKYLPHOSPHONATE N-ACETYLTRANSFERASE-RELATED"/>
    <property type="match status" value="1"/>
</dbReference>
<protein>
    <submittedName>
        <fullName evidence="4">Ribosomal-protein-alanine N-acetyltransferase</fullName>
    </submittedName>
</protein>
<keyword evidence="1 4" id="KW-0808">Transferase</keyword>
<dbReference type="EMBL" id="FNZU01000001">
    <property type="protein sequence ID" value="SEK17583.1"/>
    <property type="molecule type" value="Genomic_DNA"/>
</dbReference>
<dbReference type="OrthoDB" id="9794566at2"/>
<feature type="domain" description="N-acetyltransferase" evidence="3">
    <location>
        <begin position="6"/>
        <end position="154"/>
    </location>
</feature>
<dbReference type="Gene3D" id="3.40.630.30">
    <property type="match status" value="1"/>
</dbReference>
<dbReference type="InterPro" id="IPR050832">
    <property type="entry name" value="Bact_Acetyltransf"/>
</dbReference>
<evidence type="ECO:0000313" key="4">
    <source>
        <dbReference type="EMBL" id="SEK17583.1"/>
    </source>
</evidence>
<keyword evidence="5" id="KW-1185">Reference proteome</keyword>
<proteinExistence type="predicted"/>
<dbReference type="InterPro" id="IPR016181">
    <property type="entry name" value="Acyl_CoA_acyltransferase"/>
</dbReference>
<dbReference type="PANTHER" id="PTHR43877">
    <property type="entry name" value="AMINOALKYLPHOSPHONATE N-ACETYLTRANSFERASE-RELATED-RELATED"/>
    <property type="match status" value="1"/>
</dbReference>
<organism evidence="4 5">
    <name type="scientific">Alkalibacterium pelagium</name>
    <dbReference type="NCBI Taxonomy" id="426702"/>
    <lineage>
        <taxon>Bacteria</taxon>
        <taxon>Bacillati</taxon>
        <taxon>Bacillota</taxon>
        <taxon>Bacilli</taxon>
        <taxon>Lactobacillales</taxon>
        <taxon>Carnobacteriaceae</taxon>
        <taxon>Alkalibacterium</taxon>
    </lineage>
</organism>
<reference evidence="5" key="1">
    <citation type="submission" date="2016-10" db="EMBL/GenBank/DDBJ databases">
        <authorList>
            <person name="Varghese N."/>
            <person name="Submissions S."/>
        </authorList>
    </citation>
    <scope>NUCLEOTIDE SEQUENCE [LARGE SCALE GENOMIC DNA]</scope>
    <source>
        <strain evidence="5">DSM 19183</strain>
    </source>
</reference>
<evidence type="ECO:0000256" key="2">
    <source>
        <dbReference type="ARBA" id="ARBA00023315"/>
    </source>
</evidence>
<dbReference type="CDD" id="cd04301">
    <property type="entry name" value="NAT_SF"/>
    <property type="match status" value="1"/>
</dbReference>
<evidence type="ECO:0000313" key="5">
    <source>
        <dbReference type="Proteomes" id="UP000199081"/>
    </source>
</evidence>
<dbReference type="InterPro" id="IPR006464">
    <property type="entry name" value="AcTrfase_RimI/Ard1"/>
</dbReference>
<dbReference type="NCBIfam" id="TIGR01575">
    <property type="entry name" value="rimI"/>
    <property type="match status" value="1"/>
</dbReference>
<dbReference type="RefSeq" id="WP_091478154.1">
    <property type="nucleotide sequence ID" value="NZ_BJYC01000002.1"/>
</dbReference>
<dbReference type="AlphaFoldDB" id="A0A1H7EUK3"/>
<dbReference type="Proteomes" id="UP000199081">
    <property type="component" value="Unassembled WGS sequence"/>
</dbReference>
<keyword evidence="2" id="KW-0012">Acyltransferase</keyword>
<evidence type="ECO:0000256" key="1">
    <source>
        <dbReference type="ARBA" id="ARBA00022679"/>
    </source>
</evidence>